<feature type="coiled-coil region" evidence="1">
    <location>
        <begin position="867"/>
        <end position="894"/>
    </location>
</feature>
<evidence type="ECO:0000256" key="2">
    <source>
        <dbReference type="SAM" id="MobiDB-lite"/>
    </source>
</evidence>
<keyword evidence="3" id="KW-0472">Membrane</keyword>
<feature type="compositionally biased region" description="Acidic residues" evidence="2">
    <location>
        <begin position="70"/>
        <end position="80"/>
    </location>
</feature>
<feature type="compositionally biased region" description="Polar residues" evidence="2">
    <location>
        <begin position="573"/>
        <end position="583"/>
    </location>
</feature>
<sequence length="967" mass="103514">MDEFRSPLPIPTSDDQENLDAQLHSTLSSSKKPQTVKQIVAKFDPSGEMLPAAKLRRMSNEAMQSYGEGCDGEGVEEEEQQNSGLQTPNNTDGMDVMNSPTNMMPYTPGTPATPNTPGVIQAGGFKTPQLLSKKAMVLADSRHNTVTEKDKDKIPVGDPSTRPPRPPPPVSPPPTFSKRHTIRNTKPAQKMTTLSAVECAAYDLFDSRVMKAVNGWSVKVGQQIASERNSPSKLFTPGGGTPGNASMSTPRVVGEGSNNNNNNNNNSVSPASTPGTPLSPGDEKMYSALGDALWGGWRNFRDAVRDEAVNAAMELESEGKDINALIRQSEEQADMDAAAAAAAAVAVVSVTDACMPNALREATRAMNNAHRVTLLAERERRLRAERGLERGIKERAVLAMEMDRKDGEGGVVALGKRLGAAEKEKSELRARCEGLVKELEKKDVIVGKLSRRLSPGGNGNNSFTEDMSNVTPVKGGDNQHADSSYTSLTGLPQHIKNELVAIAKVAPDDSPLKTGEFWSWLEQSPEKGNKSLEMSQDEGGQGEQDEDFKTFAALEKLGKGNEKGNTSGGGSELNVSVDNSFTSVGGGDVGEGEQSPVTPSSPLSRTNSSTNGTLDAILMSPTGLNHANDLAKGSADLKETLRRISNAMGTGTPGSGFVARNLMYDDDESEEESGEELQVEGFGEGGEDGSLGLGLNIVEPVGKGSGHVSPTPSLATTNAGSNLSDEAGRRVEGASKEDVEKEFELVRRVRELEADNDKMKSLNEVLEKQLGDVKIELELKVEEERALAVTLLTQKKRKEIGLENRCRELETERSKLQTLLTELNEGMETSLDKSLLSFGGGGGGGGEGGGDFKAGYEKAKQENMDVLRNMSQDLDAAEGLARKAEKEGNKWKKKMTDVIAREEEIKVKAGIQIKNVQQIVAQSGVVGDEIRGLRGDNFTLQEVIMVGCGVCFAMLVMNFISGSVFSV</sequence>
<feature type="compositionally biased region" description="Basic and acidic residues" evidence="2">
    <location>
        <begin position="142"/>
        <end position="155"/>
    </location>
</feature>
<keyword evidence="5" id="KW-1185">Reference proteome</keyword>
<feature type="compositionally biased region" description="Polar residues" evidence="2">
    <location>
        <begin position="708"/>
        <end position="724"/>
    </location>
</feature>
<feature type="coiled-coil region" evidence="1">
    <location>
        <begin position="749"/>
        <end position="826"/>
    </location>
</feature>
<feature type="region of interest" description="Disordered" evidence="2">
    <location>
        <begin position="703"/>
        <end position="735"/>
    </location>
</feature>
<evidence type="ECO:0000313" key="4">
    <source>
        <dbReference type="EMBL" id="GMH51135.1"/>
    </source>
</evidence>
<evidence type="ECO:0000313" key="5">
    <source>
        <dbReference type="Proteomes" id="UP001165122"/>
    </source>
</evidence>
<dbReference type="AlphaFoldDB" id="A0A9W6ZIY8"/>
<dbReference type="EMBL" id="BRXW01000401">
    <property type="protein sequence ID" value="GMH51135.1"/>
    <property type="molecule type" value="Genomic_DNA"/>
</dbReference>
<feature type="transmembrane region" description="Helical" evidence="3">
    <location>
        <begin position="943"/>
        <end position="965"/>
    </location>
</feature>
<feature type="compositionally biased region" description="Polar residues" evidence="2">
    <location>
        <begin position="267"/>
        <end position="276"/>
    </location>
</feature>
<feature type="compositionally biased region" description="Polar residues" evidence="2">
    <location>
        <begin position="23"/>
        <end position="35"/>
    </location>
</feature>
<feature type="region of interest" description="Disordered" evidence="2">
    <location>
        <begin position="451"/>
        <end position="485"/>
    </location>
</feature>
<reference evidence="5" key="1">
    <citation type="journal article" date="2023" name="Commun. Biol.">
        <title>Genome analysis of Parmales, the sister group of diatoms, reveals the evolutionary specialization of diatoms from phago-mixotrophs to photoautotrophs.</title>
        <authorList>
            <person name="Ban H."/>
            <person name="Sato S."/>
            <person name="Yoshikawa S."/>
            <person name="Yamada K."/>
            <person name="Nakamura Y."/>
            <person name="Ichinomiya M."/>
            <person name="Sato N."/>
            <person name="Blanc-Mathieu R."/>
            <person name="Endo H."/>
            <person name="Kuwata A."/>
            <person name="Ogata H."/>
        </authorList>
    </citation>
    <scope>NUCLEOTIDE SEQUENCE [LARGE SCALE GENOMIC DNA]</scope>
    <source>
        <strain evidence="5">NIES 3700</strain>
    </source>
</reference>
<feature type="region of interest" description="Disordered" evidence="2">
    <location>
        <begin position="142"/>
        <end position="189"/>
    </location>
</feature>
<keyword evidence="3" id="KW-0812">Transmembrane</keyword>
<name>A0A9W6ZIY8_9STRA</name>
<feature type="region of interest" description="Disordered" evidence="2">
    <location>
        <begin position="229"/>
        <end position="283"/>
    </location>
</feature>
<feature type="compositionally biased region" description="Polar residues" evidence="2">
    <location>
        <begin position="595"/>
        <end position="613"/>
    </location>
</feature>
<feature type="region of interest" description="Disordered" evidence="2">
    <location>
        <begin position="1"/>
        <end position="35"/>
    </location>
</feature>
<feature type="compositionally biased region" description="Pro residues" evidence="2">
    <location>
        <begin position="161"/>
        <end position="175"/>
    </location>
</feature>
<accession>A0A9W6ZIY8</accession>
<dbReference type="Proteomes" id="UP001165122">
    <property type="component" value="Unassembled WGS sequence"/>
</dbReference>
<feature type="region of interest" description="Disordered" evidence="2">
    <location>
        <begin position="558"/>
        <end position="615"/>
    </location>
</feature>
<proteinExistence type="predicted"/>
<evidence type="ECO:0000256" key="3">
    <source>
        <dbReference type="SAM" id="Phobius"/>
    </source>
</evidence>
<evidence type="ECO:0000256" key="1">
    <source>
        <dbReference type="SAM" id="Coils"/>
    </source>
</evidence>
<keyword evidence="3" id="KW-1133">Transmembrane helix</keyword>
<feature type="region of interest" description="Disordered" evidence="2">
    <location>
        <begin position="59"/>
        <end position="100"/>
    </location>
</feature>
<feature type="coiled-coil region" evidence="1">
    <location>
        <begin position="411"/>
        <end position="438"/>
    </location>
</feature>
<feature type="compositionally biased region" description="Basic and acidic residues" evidence="2">
    <location>
        <begin position="726"/>
        <end position="735"/>
    </location>
</feature>
<keyword evidence="1" id="KW-0175">Coiled coil</keyword>
<feature type="compositionally biased region" description="Polar residues" evidence="2">
    <location>
        <begin position="81"/>
        <end position="100"/>
    </location>
</feature>
<dbReference type="OrthoDB" id="198661at2759"/>
<organism evidence="4 5">
    <name type="scientific">Triparma laevis f. longispina</name>
    <dbReference type="NCBI Taxonomy" id="1714387"/>
    <lineage>
        <taxon>Eukaryota</taxon>
        <taxon>Sar</taxon>
        <taxon>Stramenopiles</taxon>
        <taxon>Ochrophyta</taxon>
        <taxon>Bolidophyceae</taxon>
        <taxon>Parmales</taxon>
        <taxon>Triparmaceae</taxon>
        <taxon>Triparma</taxon>
    </lineage>
</organism>
<feature type="region of interest" description="Disordered" evidence="2">
    <location>
        <begin position="524"/>
        <end position="544"/>
    </location>
</feature>
<comment type="caution">
    <text evidence="4">The sequence shown here is derived from an EMBL/GenBank/DDBJ whole genome shotgun (WGS) entry which is preliminary data.</text>
</comment>
<gene>
    <name evidence="4" type="ORF">TrLO_g3567</name>
</gene>
<protein>
    <submittedName>
        <fullName evidence="4">Uncharacterized protein</fullName>
    </submittedName>
</protein>
<feature type="compositionally biased region" description="Polar residues" evidence="2">
    <location>
        <begin position="460"/>
        <end position="471"/>
    </location>
</feature>